<evidence type="ECO:0000313" key="2">
    <source>
        <dbReference type="EMBL" id="KAJ7307645.1"/>
    </source>
</evidence>
<evidence type="ECO:0000313" key="3">
    <source>
        <dbReference type="Proteomes" id="UP001218218"/>
    </source>
</evidence>
<accession>A0AAD6Z4F2</accession>
<comment type="caution">
    <text evidence="2">The sequence shown here is derived from an EMBL/GenBank/DDBJ whole genome shotgun (WGS) entry which is preliminary data.</text>
</comment>
<dbReference type="EMBL" id="JARIHO010000088">
    <property type="protein sequence ID" value="KAJ7307645.1"/>
    <property type="molecule type" value="Genomic_DNA"/>
</dbReference>
<dbReference type="AlphaFoldDB" id="A0AAD6Z4F2"/>
<name>A0AAD6Z4F2_9AGAR</name>
<sequence length="210" mass="23163">MSYHDEVFESQPCLDLAFGDQRTSLEEGEIHGWRAARCQTDLVSLECRSNELTSPVHGGDKGRRLVLKVVQGDVVNKEKVDWSGTNFSAEYHDSHWKFTDKNTSLLQKGAVFGEPKRFDANIGKAEAHAAKRAEAVKKRKQRSDAADQPASKRAAITTVDHVPVSSPIFSPPAPGIHDETTDPSDDVDNILHRTQYLEENLGATAIKLSA</sequence>
<reference evidence="2" key="1">
    <citation type="submission" date="2023-03" db="EMBL/GenBank/DDBJ databases">
        <title>Massive genome expansion in bonnet fungi (Mycena s.s.) driven by repeated elements and novel gene families across ecological guilds.</title>
        <authorList>
            <consortium name="Lawrence Berkeley National Laboratory"/>
            <person name="Harder C.B."/>
            <person name="Miyauchi S."/>
            <person name="Viragh M."/>
            <person name="Kuo A."/>
            <person name="Thoen E."/>
            <person name="Andreopoulos B."/>
            <person name="Lu D."/>
            <person name="Skrede I."/>
            <person name="Drula E."/>
            <person name="Henrissat B."/>
            <person name="Morin E."/>
            <person name="Kohler A."/>
            <person name="Barry K."/>
            <person name="LaButti K."/>
            <person name="Morin E."/>
            <person name="Salamov A."/>
            <person name="Lipzen A."/>
            <person name="Mereny Z."/>
            <person name="Hegedus B."/>
            <person name="Baldrian P."/>
            <person name="Stursova M."/>
            <person name="Weitz H."/>
            <person name="Taylor A."/>
            <person name="Grigoriev I.V."/>
            <person name="Nagy L.G."/>
            <person name="Martin F."/>
            <person name="Kauserud H."/>
        </authorList>
    </citation>
    <scope>NUCLEOTIDE SEQUENCE</scope>
    <source>
        <strain evidence="2">CBHHK002</strain>
    </source>
</reference>
<proteinExistence type="predicted"/>
<dbReference type="Proteomes" id="UP001218218">
    <property type="component" value="Unassembled WGS sequence"/>
</dbReference>
<protein>
    <submittedName>
        <fullName evidence="2">Uncharacterized protein</fullName>
    </submittedName>
</protein>
<evidence type="ECO:0000256" key="1">
    <source>
        <dbReference type="SAM" id="MobiDB-lite"/>
    </source>
</evidence>
<keyword evidence="3" id="KW-1185">Reference proteome</keyword>
<organism evidence="2 3">
    <name type="scientific">Mycena albidolilacea</name>
    <dbReference type="NCBI Taxonomy" id="1033008"/>
    <lineage>
        <taxon>Eukaryota</taxon>
        <taxon>Fungi</taxon>
        <taxon>Dikarya</taxon>
        <taxon>Basidiomycota</taxon>
        <taxon>Agaricomycotina</taxon>
        <taxon>Agaricomycetes</taxon>
        <taxon>Agaricomycetidae</taxon>
        <taxon>Agaricales</taxon>
        <taxon>Marasmiineae</taxon>
        <taxon>Mycenaceae</taxon>
        <taxon>Mycena</taxon>
    </lineage>
</organism>
<feature type="region of interest" description="Disordered" evidence="1">
    <location>
        <begin position="137"/>
        <end position="187"/>
    </location>
</feature>
<gene>
    <name evidence="2" type="ORF">DFH08DRAFT_824177</name>
</gene>